<keyword evidence="5" id="KW-0539">Nucleus</keyword>
<keyword evidence="3" id="KW-0158">Chromosome</keyword>
<evidence type="ECO:0000313" key="6">
    <source>
        <dbReference type="Ensembl" id="ENSJJAP00000011642.1"/>
    </source>
</evidence>
<dbReference type="GeneTree" id="ENSGT00940000154888"/>
<proteinExistence type="predicted"/>
<gene>
    <name evidence="6" type="primary">LOC101610721</name>
</gene>
<sequence>VEFSGGNDNYLMITSHPFLTGAKTFHTPNLVDEEFEIPPISLDSDPSLAVSNVVGHFDDLADPTSSQDGSFSAQ</sequence>
<keyword evidence="4" id="KW-0238">DNA-binding</keyword>
<name>A0A8C5KNJ9_JACJA</name>
<dbReference type="GO" id="GO:0006357">
    <property type="term" value="P:regulation of transcription by RNA polymerase II"/>
    <property type="evidence" value="ECO:0007669"/>
    <property type="project" value="TreeGrafter"/>
</dbReference>
<evidence type="ECO:0000256" key="2">
    <source>
        <dbReference type="ARBA" id="ARBA00004286"/>
    </source>
</evidence>
<dbReference type="OMA" id="TWITPWA"/>
<dbReference type="InterPro" id="IPR051365">
    <property type="entry name" value="TOX_HMG-box_domain"/>
</dbReference>
<dbReference type="Proteomes" id="UP000694385">
    <property type="component" value="Unassembled WGS sequence"/>
</dbReference>
<reference evidence="6" key="1">
    <citation type="submission" date="2025-08" db="UniProtKB">
        <authorList>
            <consortium name="Ensembl"/>
        </authorList>
    </citation>
    <scope>IDENTIFICATION</scope>
</reference>
<keyword evidence="7" id="KW-1185">Reference proteome</keyword>
<evidence type="ECO:0000256" key="3">
    <source>
        <dbReference type="ARBA" id="ARBA00022454"/>
    </source>
</evidence>
<dbReference type="AlphaFoldDB" id="A0A8C5KNJ9"/>
<dbReference type="PANTHER" id="PTHR45781">
    <property type="entry name" value="AGAP000281-PA"/>
    <property type="match status" value="1"/>
</dbReference>
<evidence type="ECO:0000256" key="4">
    <source>
        <dbReference type="ARBA" id="ARBA00023125"/>
    </source>
</evidence>
<evidence type="ECO:0000256" key="1">
    <source>
        <dbReference type="ARBA" id="ARBA00004123"/>
    </source>
</evidence>
<comment type="subcellular location">
    <subcellularLocation>
        <location evidence="2">Chromosome</location>
    </subcellularLocation>
    <subcellularLocation>
        <location evidence="1">Nucleus</location>
    </subcellularLocation>
</comment>
<organism evidence="6 7">
    <name type="scientific">Jaculus jaculus</name>
    <name type="common">Lesser Egyptian jerboa</name>
    <dbReference type="NCBI Taxonomy" id="51337"/>
    <lineage>
        <taxon>Eukaryota</taxon>
        <taxon>Metazoa</taxon>
        <taxon>Chordata</taxon>
        <taxon>Craniata</taxon>
        <taxon>Vertebrata</taxon>
        <taxon>Euteleostomi</taxon>
        <taxon>Mammalia</taxon>
        <taxon>Eutheria</taxon>
        <taxon>Euarchontoglires</taxon>
        <taxon>Glires</taxon>
        <taxon>Rodentia</taxon>
        <taxon>Myomorpha</taxon>
        <taxon>Dipodoidea</taxon>
        <taxon>Dipodidae</taxon>
        <taxon>Dipodinae</taxon>
        <taxon>Jaculus</taxon>
    </lineage>
</organism>
<dbReference type="Ensembl" id="ENSJJAT00000018118.1">
    <property type="protein sequence ID" value="ENSJJAP00000011642.1"/>
    <property type="gene ID" value="ENSJJAG00000014915.1"/>
</dbReference>
<accession>A0A8C5KNJ9</accession>
<dbReference type="GO" id="GO:0005694">
    <property type="term" value="C:chromosome"/>
    <property type="evidence" value="ECO:0007669"/>
    <property type="project" value="UniProtKB-SubCell"/>
</dbReference>
<dbReference type="GO" id="GO:0005634">
    <property type="term" value="C:nucleus"/>
    <property type="evidence" value="ECO:0007669"/>
    <property type="project" value="UniProtKB-SubCell"/>
</dbReference>
<protein>
    <submittedName>
        <fullName evidence="6">TOX high mobility group box family member 4-like</fullName>
    </submittedName>
</protein>
<dbReference type="PANTHER" id="PTHR45781:SF2">
    <property type="entry name" value="TOX HIGH MOBILITY GROUP BOX FAMILY MEMBER 4"/>
    <property type="match status" value="1"/>
</dbReference>
<reference evidence="6" key="2">
    <citation type="submission" date="2025-09" db="UniProtKB">
        <authorList>
            <consortium name="Ensembl"/>
        </authorList>
    </citation>
    <scope>IDENTIFICATION</scope>
</reference>
<evidence type="ECO:0000256" key="5">
    <source>
        <dbReference type="ARBA" id="ARBA00023242"/>
    </source>
</evidence>
<dbReference type="GO" id="GO:0031490">
    <property type="term" value="F:chromatin DNA binding"/>
    <property type="evidence" value="ECO:0007669"/>
    <property type="project" value="TreeGrafter"/>
</dbReference>
<evidence type="ECO:0000313" key="7">
    <source>
        <dbReference type="Proteomes" id="UP000694385"/>
    </source>
</evidence>